<dbReference type="RefSeq" id="WP_102190340.1">
    <property type="nucleotide sequence ID" value="NZ_PNGT01000018.1"/>
</dbReference>
<evidence type="ECO:0008006" key="3">
    <source>
        <dbReference type="Google" id="ProtNLM"/>
    </source>
</evidence>
<dbReference type="EMBL" id="PNGT01000018">
    <property type="protein sequence ID" value="PMC51621.1"/>
    <property type="molecule type" value="Genomic_DNA"/>
</dbReference>
<reference evidence="1 2" key="1">
    <citation type="submission" date="2017-09" db="EMBL/GenBank/DDBJ databases">
        <title>Bacterial strain isolated from the female urinary microbiota.</title>
        <authorList>
            <person name="Thomas-White K."/>
            <person name="Kumar N."/>
            <person name="Forster S."/>
            <person name="Putonti C."/>
            <person name="Lawley T."/>
            <person name="Wolfe A.J."/>
        </authorList>
    </citation>
    <scope>NUCLEOTIDE SEQUENCE [LARGE SCALE GENOMIC DNA]</scope>
    <source>
        <strain evidence="1 2">UMB0186</strain>
    </source>
</reference>
<accession>A0A2N6SCH9</accession>
<organism evidence="1 2">
    <name type="scientific">Gemella sanguinis</name>
    <dbReference type="NCBI Taxonomy" id="84135"/>
    <lineage>
        <taxon>Bacteria</taxon>
        <taxon>Bacillati</taxon>
        <taxon>Bacillota</taxon>
        <taxon>Bacilli</taxon>
        <taxon>Bacillales</taxon>
        <taxon>Gemellaceae</taxon>
        <taxon>Gemella</taxon>
    </lineage>
</organism>
<comment type="caution">
    <text evidence="1">The sequence shown here is derived from an EMBL/GenBank/DDBJ whole genome shotgun (WGS) entry which is preliminary data.</text>
</comment>
<dbReference type="OrthoDB" id="1693241at2"/>
<dbReference type="AlphaFoldDB" id="A0A2N6SCH9"/>
<protein>
    <recommendedName>
        <fullName evidence="3">DUF3168 domain-containing protein</fullName>
    </recommendedName>
</protein>
<dbReference type="Proteomes" id="UP000235670">
    <property type="component" value="Unassembled WGS sequence"/>
</dbReference>
<evidence type="ECO:0000313" key="1">
    <source>
        <dbReference type="EMBL" id="PMC51621.1"/>
    </source>
</evidence>
<proteinExistence type="predicted"/>
<gene>
    <name evidence="1" type="ORF">CJ218_08995</name>
</gene>
<name>A0A2N6SCH9_9BACL</name>
<sequence>MIELIVKEYLSKTLNIPIVFEHQKNLPKQFIVIQKTSGSRENFLNSSTIAIQSYGASMFEAAKLNEKIKNLMYDLIIVPEVSKVSLNSDYNYTDLETKEYRYQAVFDIHYY</sequence>
<evidence type="ECO:0000313" key="2">
    <source>
        <dbReference type="Proteomes" id="UP000235670"/>
    </source>
</evidence>